<reference evidence="1 2" key="1">
    <citation type="journal article" date="2008" name="Proc. Natl. Acad. Sci. U.S.A.">
        <title>The genome of Cyanothece 51142, a unicellular diazotrophic cyanobacterium important in the marine nitrogen cycle.</title>
        <authorList>
            <person name="Welsh E.A."/>
            <person name="Liberton M."/>
            <person name="Stoeckel J."/>
            <person name="Loh T."/>
            <person name="Elvitigala T."/>
            <person name="Wang C."/>
            <person name="Wollam A."/>
            <person name="Fulton R.S."/>
            <person name="Clifton S.W."/>
            <person name="Jacobs J.M."/>
            <person name="Aurora R."/>
            <person name="Ghosh B.K."/>
            <person name="Sherman L.A."/>
            <person name="Smith R.D."/>
            <person name="Wilson R.K."/>
            <person name="Pakrasi H.B."/>
        </authorList>
    </citation>
    <scope>NUCLEOTIDE SEQUENCE [LARGE SCALE GENOMIC DNA]</scope>
    <source>
        <strain evidence="2">ATCC 51142 / BH68</strain>
    </source>
</reference>
<evidence type="ECO:0000313" key="1">
    <source>
        <dbReference type="EMBL" id="ACB52830.1"/>
    </source>
</evidence>
<organism evidence="1 2">
    <name type="scientific">Crocosphaera subtropica (strain ATCC 51142 / BH68)</name>
    <name type="common">Cyanothece sp. (strain ATCC 51142)</name>
    <dbReference type="NCBI Taxonomy" id="43989"/>
    <lineage>
        <taxon>Bacteria</taxon>
        <taxon>Bacillati</taxon>
        <taxon>Cyanobacteriota</taxon>
        <taxon>Cyanophyceae</taxon>
        <taxon>Oscillatoriophycideae</taxon>
        <taxon>Chroococcales</taxon>
        <taxon>Aphanothecaceae</taxon>
        <taxon>Crocosphaera</taxon>
        <taxon>Crocosphaera subtropica</taxon>
    </lineage>
</organism>
<dbReference type="EMBL" id="CP000806">
    <property type="protein sequence ID" value="ACB52830.1"/>
    <property type="molecule type" value="Genomic_DNA"/>
</dbReference>
<name>B1WZT1_CROS5</name>
<proteinExistence type="predicted"/>
<accession>B1WZT1</accession>
<sequence>MGELKVLLIDEGRVRVYFWNVRTLVHNLKCTAKAELDYNLTRISSV</sequence>
<keyword evidence="2" id="KW-1185">Reference proteome</keyword>
<protein>
    <submittedName>
        <fullName evidence="1">Uncharacterized protein</fullName>
    </submittedName>
</protein>
<gene>
    <name evidence="1" type="ordered locus">cce_3482</name>
</gene>
<dbReference type="HOGENOM" id="CLU_3182712_0_0_3"/>
<evidence type="ECO:0000313" key="2">
    <source>
        <dbReference type="Proteomes" id="UP000001203"/>
    </source>
</evidence>
<dbReference type="Proteomes" id="UP000001203">
    <property type="component" value="Chromosome circular"/>
</dbReference>
<dbReference type="KEGG" id="cyt:cce_3482"/>
<dbReference type="AlphaFoldDB" id="B1WZT1"/>